<evidence type="ECO:0000313" key="3">
    <source>
        <dbReference type="EMBL" id="KAF5365541.1"/>
    </source>
</evidence>
<evidence type="ECO:0000259" key="2">
    <source>
        <dbReference type="SMART" id="SM00563"/>
    </source>
</evidence>
<feature type="domain" description="Phospholipid/glycerol acyltransferase" evidence="2">
    <location>
        <begin position="50"/>
        <end position="202"/>
    </location>
</feature>
<proteinExistence type="predicted"/>
<gene>
    <name evidence="3" type="ORF">D9757_010913</name>
</gene>
<dbReference type="OrthoDB" id="1044435at2759"/>
<sequence>MEFQLVYRILRKISDWAVTGYYSEVLVQGQEHILNVQGGEDGSSFVNGPVILLASHHNEMIDIATLAMTMPQCQGERRHVSFWAKESMFRNPVGGWIMRSSGAIPVKRNPNNADTGDSGKKEKSGRDGNGNGSGSLFASTSHALSLNRVVGVFPEGTSYTQPGIVQVLPGAARAAVEYELWRQNNHQLGKGVLIVPVGIVYTDKSNGILEGTVYSFLCPKILVFFRVLYLDTSFSSSYLDVSKNPAQPSDVANDDSVRVRAAAKAVAARVEAALFDVTVNAPDWETLYAAQIARDIIFEEQGVPADKWVPVFQRLIDLLTASPGSSDSKNRTKATLTRYYALLHHSSLSHTIFSALFPSTASSMTSDSTPLSPGDAVRAQTRKDWRSYHSAILHAHATRFISYAMLKNVGCTLAILPVLPVYVPAFIVSGLCVRFLATPGEEEGEAQFRSIGGGLGLGIGLAAGKVALSSIWNGSEGPVVIGGAISKSGVLIESMRRSLERWVGTLGDRIWSCLPLQMIGWPVEQVPNVFKKLGLDPVPGLILRLLRSRVMASSANKTLKAAGWSLLAWCVVKWYGLFIRRAHKTYMHTLASPARRLWIHHLRTLLRVYPRQSLGSDQINSKYLDDPEILPYLALPPPPTNAFIRKRRTRGDQIGVSSPTEAPASFVFAPSTTVITGQSDSGLRHGLPAGRIQRLSTTKLVGALLCGREEARNFVYSLDGIDDIAKVL</sequence>
<dbReference type="GO" id="GO:0016287">
    <property type="term" value="F:glycerone-phosphate O-acyltransferase activity"/>
    <property type="evidence" value="ECO:0007669"/>
    <property type="project" value="TreeGrafter"/>
</dbReference>
<comment type="caution">
    <text evidence="3">The sequence shown here is derived from an EMBL/GenBank/DDBJ whole genome shotgun (WGS) entry which is preliminary data.</text>
</comment>
<organism evidence="3 4">
    <name type="scientific">Collybiopsis confluens</name>
    <dbReference type="NCBI Taxonomy" id="2823264"/>
    <lineage>
        <taxon>Eukaryota</taxon>
        <taxon>Fungi</taxon>
        <taxon>Dikarya</taxon>
        <taxon>Basidiomycota</taxon>
        <taxon>Agaricomycotina</taxon>
        <taxon>Agaricomycetes</taxon>
        <taxon>Agaricomycetidae</taxon>
        <taxon>Agaricales</taxon>
        <taxon>Marasmiineae</taxon>
        <taxon>Omphalotaceae</taxon>
        <taxon>Collybiopsis</taxon>
    </lineage>
</organism>
<reference evidence="3 4" key="1">
    <citation type="journal article" date="2020" name="ISME J.">
        <title>Uncovering the hidden diversity of litter-decomposition mechanisms in mushroom-forming fungi.</title>
        <authorList>
            <person name="Floudas D."/>
            <person name="Bentzer J."/>
            <person name="Ahren D."/>
            <person name="Johansson T."/>
            <person name="Persson P."/>
            <person name="Tunlid A."/>
        </authorList>
    </citation>
    <scope>NUCLEOTIDE SEQUENCE [LARGE SCALE GENOMIC DNA]</scope>
    <source>
        <strain evidence="3 4">CBS 406.79</strain>
    </source>
</reference>
<dbReference type="SUPFAM" id="SSF69593">
    <property type="entry name" value="Glycerol-3-phosphate (1)-acyltransferase"/>
    <property type="match status" value="1"/>
</dbReference>
<dbReference type="InterPro" id="IPR052744">
    <property type="entry name" value="GPAT/DAPAT"/>
</dbReference>
<feature type="compositionally biased region" description="Basic and acidic residues" evidence="1">
    <location>
        <begin position="117"/>
        <end position="126"/>
    </location>
</feature>
<dbReference type="AlphaFoldDB" id="A0A8H5LQD9"/>
<dbReference type="Proteomes" id="UP000518752">
    <property type="component" value="Unassembled WGS sequence"/>
</dbReference>
<feature type="region of interest" description="Disordered" evidence="1">
    <location>
        <begin position="102"/>
        <end position="132"/>
    </location>
</feature>
<keyword evidence="4" id="KW-1185">Reference proteome</keyword>
<dbReference type="SMART" id="SM00563">
    <property type="entry name" value="PlsC"/>
    <property type="match status" value="1"/>
</dbReference>
<dbReference type="Pfam" id="PF01553">
    <property type="entry name" value="Acyltransferase"/>
    <property type="match status" value="1"/>
</dbReference>
<accession>A0A8H5LQD9</accession>
<evidence type="ECO:0000256" key="1">
    <source>
        <dbReference type="SAM" id="MobiDB-lite"/>
    </source>
</evidence>
<name>A0A8H5LQD9_9AGAR</name>
<dbReference type="EMBL" id="JAACJN010000165">
    <property type="protein sequence ID" value="KAF5365541.1"/>
    <property type="molecule type" value="Genomic_DNA"/>
</dbReference>
<protein>
    <recommendedName>
        <fullName evidence="2">Phospholipid/glycerol acyltransferase domain-containing protein</fullName>
    </recommendedName>
</protein>
<dbReference type="InterPro" id="IPR002123">
    <property type="entry name" value="Plipid/glycerol_acylTrfase"/>
</dbReference>
<dbReference type="PANTHER" id="PTHR31605">
    <property type="entry name" value="GLYCEROL-3-PHOSPHATE O-ACYLTRANSFERASE 1"/>
    <property type="match status" value="1"/>
</dbReference>
<evidence type="ECO:0000313" key="4">
    <source>
        <dbReference type="Proteomes" id="UP000518752"/>
    </source>
</evidence>
<dbReference type="PANTHER" id="PTHR31605:SF0">
    <property type="entry name" value="GLYCEROL-3-PHOSPHATE O-ACYLTRANSFERASE 1"/>
    <property type="match status" value="1"/>
</dbReference>
<dbReference type="GO" id="GO:0008654">
    <property type="term" value="P:phospholipid biosynthetic process"/>
    <property type="evidence" value="ECO:0007669"/>
    <property type="project" value="TreeGrafter"/>
</dbReference>
<dbReference type="GO" id="GO:0004366">
    <property type="term" value="F:glycerol-3-phosphate O-acyltransferase activity"/>
    <property type="evidence" value="ECO:0007669"/>
    <property type="project" value="TreeGrafter"/>
</dbReference>